<dbReference type="PANTHER" id="PTHR10824:SF4">
    <property type="entry name" value="ACYL-COENZYME A THIOESTERASE 1-LIKE"/>
    <property type="match status" value="1"/>
</dbReference>
<organism evidence="2 3">
    <name type="scientific">Nocardioides dubius</name>
    <dbReference type="NCBI Taxonomy" id="317019"/>
    <lineage>
        <taxon>Bacteria</taxon>
        <taxon>Bacillati</taxon>
        <taxon>Actinomycetota</taxon>
        <taxon>Actinomycetes</taxon>
        <taxon>Propionibacteriales</taxon>
        <taxon>Nocardioidaceae</taxon>
        <taxon>Nocardioides</taxon>
    </lineage>
</organism>
<comment type="caution">
    <text evidence="2">The sequence shown here is derived from an EMBL/GenBank/DDBJ whole genome shotgun (WGS) entry which is preliminary data.</text>
</comment>
<protein>
    <submittedName>
        <fullName evidence="2">Acyl-CoA thioester hydrolase/BAAT C-terminal domain-containing protein</fullName>
    </submittedName>
</protein>
<name>A0ABN1TL16_9ACTN</name>
<dbReference type="Pfam" id="PF08840">
    <property type="entry name" value="BAAT_C"/>
    <property type="match status" value="1"/>
</dbReference>
<reference evidence="2 3" key="1">
    <citation type="journal article" date="2019" name="Int. J. Syst. Evol. Microbiol.">
        <title>The Global Catalogue of Microorganisms (GCM) 10K type strain sequencing project: providing services to taxonomists for standard genome sequencing and annotation.</title>
        <authorList>
            <consortium name="The Broad Institute Genomics Platform"/>
            <consortium name="The Broad Institute Genome Sequencing Center for Infectious Disease"/>
            <person name="Wu L."/>
            <person name="Ma J."/>
        </authorList>
    </citation>
    <scope>NUCLEOTIDE SEQUENCE [LARGE SCALE GENOMIC DNA]</scope>
    <source>
        <strain evidence="2 3">JCM 13008</strain>
    </source>
</reference>
<dbReference type="PANTHER" id="PTHR10824">
    <property type="entry name" value="ACYL-COENZYME A THIOESTERASE-RELATED"/>
    <property type="match status" value="1"/>
</dbReference>
<dbReference type="SUPFAM" id="SSF53474">
    <property type="entry name" value="alpha/beta-Hydrolases"/>
    <property type="match status" value="1"/>
</dbReference>
<gene>
    <name evidence="2" type="ORF">GCM10009668_04540</name>
</gene>
<dbReference type="InterPro" id="IPR014940">
    <property type="entry name" value="BAAT_C"/>
</dbReference>
<dbReference type="GO" id="GO:0016787">
    <property type="term" value="F:hydrolase activity"/>
    <property type="evidence" value="ECO:0007669"/>
    <property type="project" value="UniProtKB-KW"/>
</dbReference>
<proteinExistence type="predicted"/>
<dbReference type="InterPro" id="IPR029058">
    <property type="entry name" value="AB_hydrolase_fold"/>
</dbReference>
<dbReference type="Gene3D" id="3.40.50.1820">
    <property type="entry name" value="alpha/beta hydrolase"/>
    <property type="match status" value="1"/>
</dbReference>
<accession>A0ABN1TL16</accession>
<keyword evidence="3" id="KW-1185">Reference proteome</keyword>
<feature type="domain" description="BAAT/Acyl-CoA thioester hydrolase C-terminal" evidence="1">
    <location>
        <begin position="68"/>
        <end position="237"/>
    </location>
</feature>
<evidence type="ECO:0000313" key="3">
    <source>
        <dbReference type="Proteomes" id="UP001501581"/>
    </source>
</evidence>
<evidence type="ECO:0000259" key="1">
    <source>
        <dbReference type="Pfam" id="PF08840"/>
    </source>
</evidence>
<sequence>MTPAVDAANLHWARPPGRGGSRTGALVLAGSSGRLDVGRAEFLAGAGVTALALRWFGGPGQPPVPCEVPLETFTDAVDLMARECERVVVIGLSYGAEAALLTAVREPRVTGVVALAPTDVAWEGQHLRDDDPPRSKWTWQGRPVPFVPLDREWQPGPSPSFAELYACSRNRADPATLAAATIPVERIEGPVLLVVGGDDRVWPSSVAARAIADRRARYGRATTVVRDPRAGHPVVLPGEDVPDLARSYQVGGDDGAPQRLGAQAWPLIRDVLGLG</sequence>
<dbReference type="Proteomes" id="UP001501581">
    <property type="component" value="Unassembled WGS sequence"/>
</dbReference>
<keyword evidence="2" id="KW-0378">Hydrolase</keyword>
<dbReference type="EMBL" id="BAAALG010000002">
    <property type="protein sequence ID" value="GAA1092587.1"/>
    <property type="molecule type" value="Genomic_DNA"/>
</dbReference>
<evidence type="ECO:0000313" key="2">
    <source>
        <dbReference type="EMBL" id="GAA1092587.1"/>
    </source>
</evidence>